<dbReference type="AlphaFoldDB" id="A0A9W6Y0I1"/>
<comment type="caution">
    <text evidence="2">The sequence shown here is derived from an EMBL/GenBank/DDBJ whole genome shotgun (WGS) entry which is preliminary data.</text>
</comment>
<feature type="region of interest" description="Disordered" evidence="1">
    <location>
        <begin position="1"/>
        <end position="39"/>
    </location>
</feature>
<gene>
    <name evidence="2" type="ORF">Pfra01_001955400</name>
</gene>
<reference evidence="2" key="1">
    <citation type="submission" date="2023-04" db="EMBL/GenBank/DDBJ databases">
        <title>Phytophthora fragariaefolia NBRC 109709.</title>
        <authorList>
            <person name="Ichikawa N."/>
            <person name="Sato H."/>
            <person name="Tonouchi N."/>
        </authorList>
    </citation>
    <scope>NUCLEOTIDE SEQUENCE</scope>
    <source>
        <strain evidence="2">NBRC 109709</strain>
    </source>
</reference>
<accession>A0A9W6Y0I1</accession>
<evidence type="ECO:0000256" key="1">
    <source>
        <dbReference type="SAM" id="MobiDB-lite"/>
    </source>
</evidence>
<feature type="compositionally biased region" description="Basic and acidic residues" evidence="1">
    <location>
        <begin position="30"/>
        <end position="39"/>
    </location>
</feature>
<sequence>MPRKVGAKATSSPRPQQKEAPAKKPGKAPPAEKVEKDKTAKCMQTMDLQFLAMVGWLEIRDNHKIIVGESTSGKTVAHGVGITKIEGFKRMTTAVNCATLNSMNKTRQHDRAVDGSNLSKSLEVLLWTLQKHAGKAPCFNVEPALHTTQPISEEDDSSCEYHAEASLLATKKLGQARTKKHRRQATRPQPPYLILLPQRGFRDSTSASNR</sequence>
<dbReference type="OrthoDB" id="129450at2759"/>
<evidence type="ECO:0000313" key="2">
    <source>
        <dbReference type="EMBL" id="GMF49455.1"/>
    </source>
</evidence>
<proteinExistence type="predicted"/>
<feature type="region of interest" description="Disordered" evidence="1">
    <location>
        <begin position="170"/>
        <end position="210"/>
    </location>
</feature>
<evidence type="ECO:0000313" key="3">
    <source>
        <dbReference type="Proteomes" id="UP001165121"/>
    </source>
</evidence>
<keyword evidence="3" id="KW-1185">Reference proteome</keyword>
<name>A0A9W6Y0I1_9STRA</name>
<protein>
    <submittedName>
        <fullName evidence="2">Unnamed protein product</fullName>
    </submittedName>
</protein>
<organism evidence="2 3">
    <name type="scientific">Phytophthora fragariaefolia</name>
    <dbReference type="NCBI Taxonomy" id="1490495"/>
    <lineage>
        <taxon>Eukaryota</taxon>
        <taxon>Sar</taxon>
        <taxon>Stramenopiles</taxon>
        <taxon>Oomycota</taxon>
        <taxon>Peronosporomycetes</taxon>
        <taxon>Peronosporales</taxon>
        <taxon>Peronosporaceae</taxon>
        <taxon>Phytophthora</taxon>
    </lineage>
</organism>
<dbReference type="EMBL" id="BSXT01002530">
    <property type="protein sequence ID" value="GMF49455.1"/>
    <property type="molecule type" value="Genomic_DNA"/>
</dbReference>
<dbReference type="Proteomes" id="UP001165121">
    <property type="component" value="Unassembled WGS sequence"/>
</dbReference>